<dbReference type="eggNOG" id="COG0330">
    <property type="taxonomic scope" value="Bacteria"/>
</dbReference>
<dbReference type="SUPFAM" id="SSF117892">
    <property type="entry name" value="Band 7/SPFH domain"/>
    <property type="match status" value="1"/>
</dbReference>
<organism evidence="5 6">
    <name type="scientific">Pontibacillus litoralis JSM 072002</name>
    <dbReference type="NCBI Taxonomy" id="1385512"/>
    <lineage>
        <taxon>Bacteria</taxon>
        <taxon>Bacillati</taxon>
        <taxon>Bacillota</taxon>
        <taxon>Bacilli</taxon>
        <taxon>Bacillales</taxon>
        <taxon>Bacillaceae</taxon>
        <taxon>Pontibacillus</taxon>
    </lineage>
</organism>
<proteinExistence type="inferred from homology"/>
<feature type="compositionally biased region" description="Basic and acidic residues" evidence="3">
    <location>
        <begin position="309"/>
        <end position="334"/>
    </location>
</feature>
<evidence type="ECO:0000256" key="1">
    <source>
        <dbReference type="ARBA" id="ARBA00006971"/>
    </source>
</evidence>
<keyword evidence="2" id="KW-1133">Transmembrane helix</keyword>
<evidence type="ECO:0000313" key="5">
    <source>
        <dbReference type="EMBL" id="KGX89087.1"/>
    </source>
</evidence>
<comment type="subcellular location">
    <subcellularLocation>
        <location evidence="2">Membrane</location>
    </subcellularLocation>
</comment>
<gene>
    <name evidence="5" type="ORF">N784_01810</name>
</gene>
<evidence type="ECO:0000256" key="3">
    <source>
        <dbReference type="SAM" id="MobiDB-lite"/>
    </source>
</evidence>
<accession>A0A0A5HZQ9</accession>
<feature type="transmembrane region" description="Helical" evidence="2">
    <location>
        <begin position="7"/>
        <end position="28"/>
    </location>
</feature>
<dbReference type="CDD" id="cd03404">
    <property type="entry name" value="SPFH_HflK"/>
    <property type="match status" value="1"/>
</dbReference>
<feature type="compositionally biased region" description="Polar residues" evidence="3">
    <location>
        <begin position="298"/>
        <end position="308"/>
    </location>
</feature>
<dbReference type="InterPro" id="IPR036013">
    <property type="entry name" value="Band_7/SPFH_dom_sf"/>
</dbReference>
<dbReference type="NCBIfam" id="TIGR01933">
    <property type="entry name" value="hflK"/>
    <property type="match status" value="1"/>
</dbReference>
<keyword evidence="6" id="KW-1185">Reference proteome</keyword>
<dbReference type="PANTHER" id="PTHR42911:SF2">
    <property type="entry name" value="PROHIBITIN FAMILY PROTEIN"/>
    <property type="match status" value="1"/>
</dbReference>
<name>A0A0A5HZQ9_9BACI</name>
<dbReference type="RefSeq" id="WP_036831417.1">
    <property type="nucleotide sequence ID" value="NZ_AVPG01000001.1"/>
</dbReference>
<dbReference type="InterPro" id="IPR010201">
    <property type="entry name" value="HflK"/>
</dbReference>
<protein>
    <recommendedName>
        <fullName evidence="2">Protein HflK</fullName>
    </recommendedName>
</protein>
<comment type="caution">
    <text evidence="5">The sequence shown here is derived from an EMBL/GenBank/DDBJ whole genome shotgun (WGS) entry which is preliminary data.</text>
</comment>
<keyword evidence="2" id="KW-0472">Membrane</keyword>
<dbReference type="EMBL" id="AVPG01000001">
    <property type="protein sequence ID" value="KGX89087.1"/>
    <property type="molecule type" value="Genomic_DNA"/>
</dbReference>
<keyword evidence="2" id="KW-0812">Transmembrane</keyword>
<dbReference type="SMART" id="SM00244">
    <property type="entry name" value="PHB"/>
    <property type="match status" value="1"/>
</dbReference>
<dbReference type="Proteomes" id="UP000030401">
    <property type="component" value="Unassembled WGS sequence"/>
</dbReference>
<dbReference type="PANTHER" id="PTHR42911">
    <property type="entry name" value="MODULATOR OF FTSH PROTEASE HFLC"/>
    <property type="match status" value="1"/>
</dbReference>
<feature type="region of interest" description="Disordered" evidence="3">
    <location>
        <begin position="294"/>
        <end position="334"/>
    </location>
</feature>
<comment type="subunit">
    <text evidence="2">HflC and HflK may interact to form a multimeric complex.</text>
</comment>
<sequence length="334" mass="37489">MTLRQLYTYIAMGIGVIVLAIIGITSWYTVDESEQAVILTFGKAEENITEPGLHFKMPWPIQEQETLSKETYSFTFNKDEEKSKNQVQMITGDENIVLANLVVQWKITDPAKYLYGAEDPELVLSNATSSSIRQVIGASTIDEALTSGKAEIENEVRELLVSLIDDYQVGISVIDVKLQEVDLPNEKVREAFTKVQDARETKNTKIKEAEKYKNENYEEALGEKDAIISRAEGAKVSRIQEAKGAVAQFNALYKEYKNSPNVTEDRLVMETLEQVLPQANVYIMNDDGNTMKYLPIGVNTSQQTPQPSQKDETEGQSDKQADKEDENKGGKKNE</sequence>
<evidence type="ECO:0000259" key="4">
    <source>
        <dbReference type="SMART" id="SM00244"/>
    </source>
</evidence>
<dbReference type="OrthoDB" id="9779595at2"/>
<comment type="function">
    <text evidence="2">HflC and HflK could encode or regulate a protease.</text>
</comment>
<dbReference type="STRING" id="1385512.N784_01810"/>
<feature type="domain" description="Band 7" evidence="4">
    <location>
        <begin position="25"/>
        <end position="196"/>
    </location>
</feature>
<dbReference type="Pfam" id="PF01145">
    <property type="entry name" value="Band_7"/>
    <property type="match status" value="1"/>
</dbReference>
<evidence type="ECO:0000256" key="2">
    <source>
        <dbReference type="RuleBase" id="RU364113"/>
    </source>
</evidence>
<evidence type="ECO:0000313" key="6">
    <source>
        <dbReference type="Proteomes" id="UP000030401"/>
    </source>
</evidence>
<dbReference type="AlphaFoldDB" id="A0A0A5HZQ9"/>
<dbReference type="InterPro" id="IPR001107">
    <property type="entry name" value="Band_7"/>
</dbReference>
<comment type="similarity">
    <text evidence="1 2">Belongs to the band 7/mec-2 family. HflK subfamily.</text>
</comment>
<reference evidence="5 6" key="1">
    <citation type="submission" date="2013-08" db="EMBL/GenBank/DDBJ databases">
        <authorList>
            <person name="Huang J."/>
            <person name="Wang G."/>
        </authorList>
    </citation>
    <scope>NUCLEOTIDE SEQUENCE [LARGE SCALE GENOMIC DNA]</scope>
    <source>
        <strain evidence="5 6">JSM 072002</strain>
    </source>
</reference>
<dbReference type="GO" id="GO:0016020">
    <property type="term" value="C:membrane"/>
    <property type="evidence" value="ECO:0007669"/>
    <property type="project" value="UniProtKB-SubCell"/>
</dbReference>
<dbReference type="Gene3D" id="3.30.479.30">
    <property type="entry name" value="Band 7 domain"/>
    <property type="match status" value="1"/>
</dbReference>